<sequence>MSTFLKDHLVLLGQLFLVLLSLTFYIFKVFKLGYELLVIDDEVPFHGVRSGDALILAFVDLIILIVALGGVTRTSFIVI</sequence>
<dbReference type="EMBL" id="WNYA01000007">
    <property type="protein sequence ID" value="KAG8560067.1"/>
    <property type="molecule type" value="Genomic_DNA"/>
</dbReference>
<organism evidence="2 3">
    <name type="scientific">Engystomops pustulosus</name>
    <name type="common">Tungara frog</name>
    <name type="synonym">Physalaemus pustulosus</name>
    <dbReference type="NCBI Taxonomy" id="76066"/>
    <lineage>
        <taxon>Eukaryota</taxon>
        <taxon>Metazoa</taxon>
        <taxon>Chordata</taxon>
        <taxon>Craniata</taxon>
        <taxon>Vertebrata</taxon>
        <taxon>Euteleostomi</taxon>
        <taxon>Amphibia</taxon>
        <taxon>Batrachia</taxon>
        <taxon>Anura</taxon>
        <taxon>Neobatrachia</taxon>
        <taxon>Hyloidea</taxon>
        <taxon>Leptodactylidae</taxon>
        <taxon>Leiuperinae</taxon>
        <taxon>Engystomops</taxon>
    </lineage>
</organism>
<feature type="transmembrane region" description="Helical" evidence="1">
    <location>
        <begin position="9"/>
        <end position="27"/>
    </location>
</feature>
<proteinExistence type="predicted"/>
<evidence type="ECO:0000313" key="3">
    <source>
        <dbReference type="Proteomes" id="UP000824782"/>
    </source>
</evidence>
<feature type="transmembrane region" description="Helical" evidence="1">
    <location>
        <begin position="53"/>
        <end position="71"/>
    </location>
</feature>
<comment type="caution">
    <text evidence="2">The sequence shown here is derived from an EMBL/GenBank/DDBJ whole genome shotgun (WGS) entry which is preliminary data.</text>
</comment>
<accession>A0AAV7AF84</accession>
<keyword evidence="1" id="KW-0812">Transmembrane</keyword>
<name>A0AAV7AF84_ENGPU</name>
<dbReference type="Proteomes" id="UP000824782">
    <property type="component" value="Unassembled WGS sequence"/>
</dbReference>
<evidence type="ECO:0000256" key="1">
    <source>
        <dbReference type="SAM" id="Phobius"/>
    </source>
</evidence>
<keyword evidence="1" id="KW-0472">Membrane</keyword>
<protein>
    <submittedName>
        <fullName evidence="2">Uncharacterized protein</fullName>
    </submittedName>
</protein>
<gene>
    <name evidence="2" type="ORF">GDO81_014766</name>
</gene>
<dbReference type="AlphaFoldDB" id="A0AAV7AF84"/>
<keyword evidence="3" id="KW-1185">Reference proteome</keyword>
<reference evidence="2" key="1">
    <citation type="thesis" date="2020" institute="ProQuest LLC" country="789 East Eisenhower Parkway, Ann Arbor, MI, USA">
        <title>Comparative Genomics and Chromosome Evolution.</title>
        <authorList>
            <person name="Mudd A.B."/>
        </authorList>
    </citation>
    <scope>NUCLEOTIDE SEQUENCE</scope>
    <source>
        <strain evidence="2">237g6f4</strain>
        <tissue evidence="2">Blood</tissue>
    </source>
</reference>
<evidence type="ECO:0000313" key="2">
    <source>
        <dbReference type="EMBL" id="KAG8560067.1"/>
    </source>
</evidence>
<keyword evidence="1" id="KW-1133">Transmembrane helix</keyword>